<accession>A0A975K684</accession>
<dbReference type="InterPro" id="IPR000209">
    <property type="entry name" value="Peptidase_S8/S53_dom"/>
</dbReference>
<evidence type="ECO:0000256" key="1">
    <source>
        <dbReference type="ARBA" id="ARBA00011073"/>
    </source>
</evidence>
<dbReference type="PANTHER" id="PTHR43806:SF11">
    <property type="entry name" value="CEREVISIN-RELATED"/>
    <property type="match status" value="1"/>
</dbReference>
<feature type="active site" description="Charge relay system" evidence="5">
    <location>
        <position position="234"/>
    </location>
</feature>
<dbReference type="GO" id="GO:0006508">
    <property type="term" value="P:proteolysis"/>
    <property type="evidence" value="ECO:0007669"/>
    <property type="project" value="UniProtKB-KW"/>
</dbReference>
<proteinExistence type="inferred from homology"/>
<feature type="active site" description="Charge relay system" evidence="5">
    <location>
        <position position="385"/>
    </location>
</feature>
<dbReference type="InterPro" id="IPR050131">
    <property type="entry name" value="Peptidase_S8_subtilisin-like"/>
</dbReference>
<feature type="active site" description="Charge relay system" evidence="5">
    <location>
        <position position="206"/>
    </location>
</feature>
<dbReference type="InterPro" id="IPR036852">
    <property type="entry name" value="Peptidase_S8/S53_dom_sf"/>
</dbReference>
<dbReference type="KEGG" id="spph:KFK14_14280"/>
<comment type="similarity">
    <text evidence="1 5">Belongs to the peptidase S8 family.</text>
</comment>
<gene>
    <name evidence="7" type="ORF">KFK14_14280</name>
</gene>
<keyword evidence="4 5" id="KW-0720">Serine protease</keyword>
<dbReference type="CDD" id="cd05561">
    <property type="entry name" value="Peptidases_S8_4"/>
    <property type="match status" value="1"/>
</dbReference>
<evidence type="ECO:0000313" key="7">
    <source>
        <dbReference type="EMBL" id="QUT04252.1"/>
    </source>
</evidence>
<organism evidence="7 8">
    <name type="scientific">Sphingobium phenoxybenzoativorans</name>
    <dbReference type="NCBI Taxonomy" id="1592790"/>
    <lineage>
        <taxon>Bacteria</taxon>
        <taxon>Pseudomonadati</taxon>
        <taxon>Pseudomonadota</taxon>
        <taxon>Alphaproteobacteria</taxon>
        <taxon>Sphingomonadales</taxon>
        <taxon>Sphingomonadaceae</taxon>
        <taxon>Sphingobium</taxon>
    </lineage>
</organism>
<evidence type="ECO:0000256" key="3">
    <source>
        <dbReference type="ARBA" id="ARBA00022801"/>
    </source>
</evidence>
<dbReference type="PANTHER" id="PTHR43806">
    <property type="entry name" value="PEPTIDASE S8"/>
    <property type="match status" value="1"/>
</dbReference>
<keyword evidence="2 5" id="KW-0645">Protease</keyword>
<reference evidence="7" key="1">
    <citation type="submission" date="2021-04" db="EMBL/GenBank/DDBJ databases">
        <title>Isolation of p-tert-butylphenol degrading bacteria Sphingobium phenoxybenzoativorans Tas13 from active sludge.</title>
        <authorList>
            <person name="Li Y."/>
        </authorList>
    </citation>
    <scope>NUCLEOTIDE SEQUENCE</scope>
    <source>
        <strain evidence="7">Tas13</strain>
    </source>
</reference>
<dbReference type="GO" id="GO:0004252">
    <property type="term" value="F:serine-type endopeptidase activity"/>
    <property type="evidence" value="ECO:0007669"/>
    <property type="project" value="UniProtKB-UniRule"/>
</dbReference>
<dbReference type="EMBL" id="CP073910">
    <property type="protein sequence ID" value="QUT04252.1"/>
    <property type="molecule type" value="Genomic_DNA"/>
</dbReference>
<evidence type="ECO:0000256" key="4">
    <source>
        <dbReference type="ARBA" id="ARBA00022825"/>
    </source>
</evidence>
<keyword evidence="8" id="KW-1185">Reference proteome</keyword>
<dbReference type="InterPro" id="IPR010916">
    <property type="entry name" value="TonB_box_CS"/>
</dbReference>
<dbReference type="AlphaFoldDB" id="A0A975K684"/>
<evidence type="ECO:0000259" key="6">
    <source>
        <dbReference type="Pfam" id="PF00082"/>
    </source>
</evidence>
<name>A0A975K684_9SPHN</name>
<evidence type="ECO:0000256" key="5">
    <source>
        <dbReference type="PROSITE-ProRule" id="PRU01240"/>
    </source>
</evidence>
<protein>
    <submittedName>
        <fullName evidence="7">S8 family serine peptidase</fullName>
    </submittedName>
</protein>
<evidence type="ECO:0000256" key="2">
    <source>
        <dbReference type="ARBA" id="ARBA00022670"/>
    </source>
</evidence>
<sequence>MRKDKETMPRPSIRLLAIAAALCVPAWAGAQLALPGGDLRGGIGGGLRDTVPDLIDTVGGTLPLDQLERLSPARLAENLLAVRTDRLASLVRRNSDSIAFDDRGQPAVRDTILVMGAGAAALEALRKAGYDPQAERIEGLDLPLTRLTVPRGQPLARAIKSVRKLAPGAEVSGDSLYFPSGAAPSASGASLASRPGSSSGALGLIDGGVAAIASLGGPIEQKGFARGAPVPSTHGTAVASLLTGSGPIRGPAPGAPLLVADVYGGDPAGGNALALARALGWMASRGVRIVTMSLVGPPNPVLNGAVRAAQGKGVTIVAAVGNDGPAAPPAYPASWPGVIAVTGVDGRDRALLEAGKSLHLDFAAPGADMFAADMKGNAARVRGTSFAAPLVAARLHGAGSLSALSREARDLGKKGPDATYGRGLICGSCRNNR</sequence>
<feature type="domain" description="Peptidase S8/S53" evidence="6">
    <location>
        <begin position="232"/>
        <end position="393"/>
    </location>
</feature>
<dbReference type="Proteomes" id="UP000681425">
    <property type="component" value="Chromosome"/>
</dbReference>
<dbReference type="PROSITE" id="PS00430">
    <property type="entry name" value="TONB_DEPENDENT_REC_1"/>
    <property type="match status" value="1"/>
</dbReference>
<dbReference type="Gene3D" id="3.40.50.200">
    <property type="entry name" value="Peptidase S8/S53 domain"/>
    <property type="match status" value="1"/>
</dbReference>
<evidence type="ECO:0000313" key="8">
    <source>
        <dbReference type="Proteomes" id="UP000681425"/>
    </source>
</evidence>
<dbReference type="SUPFAM" id="SSF52743">
    <property type="entry name" value="Subtilisin-like"/>
    <property type="match status" value="1"/>
</dbReference>
<keyword evidence="3 5" id="KW-0378">Hydrolase</keyword>
<dbReference type="Pfam" id="PF00082">
    <property type="entry name" value="Peptidase_S8"/>
    <property type="match status" value="1"/>
</dbReference>
<dbReference type="PROSITE" id="PS51892">
    <property type="entry name" value="SUBTILASE"/>
    <property type="match status" value="1"/>
</dbReference>